<gene>
    <name evidence="5" type="primary">sixA</name>
    <name evidence="5" type="ORF">IQ217_13305</name>
</gene>
<dbReference type="InterPro" id="IPR005952">
    <property type="entry name" value="Phosphogly_mut1"/>
</dbReference>
<keyword evidence="3" id="KW-0324">Glycolysis</keyword>
<reference evidence="5 6" key="1">
    <citation type="submission" date="2020-10" db="EMBL/GenBank/DDBJ databases">
        <authorList>
            <person name="Castelo-Branco R."/>
            <person name="Eusebio N."/>
            <person name="Adriana R."/>
            <person name="Vieira A."/>
            <person name="Brugerolle De Fraissinette N."/>
            <person name="Rezende De Castro R."/>
            <person name="Schneider M.P."/>
            <person name="Vasconcelos V."/>
            <person name="Leao P.N."/>
        </authorList>
    </citation>
    <scope>NUCLEOTIDE SEQUENCE [LARGE SCALE GENOMIC DNA]</scope>
    <source>
        <strain evidence="5 6">LEGE 00031</strain>
    </source>
</reference>
<evidence type="ECO:0000256" key="1">
    <source>
        <dbReference type="ARBA" id="ARBA00006717"/>
    </source>
</evidence>
<accession>A0ABR9VX23</accession>
<dbReference type="SMART" id="SM00855">
    <property type="entry name" value="PGAM"/>
    <property type="match status" value="1"/>
</dbReference>
<dbReference type="Gene3D" id="3.40.50.1240">
    <property type="entry name" value="Phosphoglycerate mutase-like"/>
    <property type="match status" value="1"/>
</dbReference>
<evidence type="ECO:0000313" key="6">
    <source>
        <dbReference type="Proteomes" id="UP000658720"/>
    </source>
</evidence>
<sequence length="164" mass="18200">MELYLIRHGIAQEQSPTIPDGDRQLTKKGKDKTQRVAQRLQAIGVEFDLILTSPLVRSQQTAQILMDQGLAPQLESFSPLAPGEDIPQGIAYLTAEYRHRSHRCLALVGHQPDLANWAEYLIFGSPQGKLIVKKAGIIGLTLPSWDCPPGEGQLFLLTPPRWLV</sequence>
<proteinExistence type="inferred from homology"/>
<dbReference type="InterPro" id="IPR004449">
    <property type="entry name" value="SixA"/>
</dbReference>
<evidence type="ECO:0000313" key="5">
    <source>
        <dbReference type="EMBL" id="MBE9254796.1"/>
    </source>
</evidence>
<keyword evidence="4" id="KW-0413">Isomerase</keyword>
<dbReference type="NCBIfam" id="TIGR00249">
    <property type="entry name" value="sixA"/>
    <property type="match status" value="1"/>
</dbReference>
<dbReference type="Pfam" id="PF00300">
    <property type="entry name" value="His_Phos_1"/>
    <property type="match status" value="1"/>
</dbReference>
<dbReference type="EC" id="5.4.2.11" evidence="2"/>
<dbReference type="EMBL" id="JADEVV010000039">
    <property type="protein sequence ID" value="MBE9254796.1"/>
    <property type="molecule type" value="Genomic_DNA"/>
</dbReference>
<protein>
    <recommendedName>
        <fullName evidence="2">phosphoglycerate mutase (2,3-diphosphoglycerate-dependent)</fullName>
        <ecNumber evidence="2">5.4.2.11</ecNumber>
    </recommendedName>
</protein>
<evidence type="ECO:0000256" key="2">
    <source>
        <dbReference type="ARBA" id="ARBA00012028"/>
    </source>
</evidence>
<evidence type="ECO:0000256" key="3">
    <source>
        <dbReference type="ARBA" id="ARBA00023152"/>
    </source>
</evidence>
<dbReference type="RefSeq" id="WP_194020303.1">
    <property type="nucleotide sequence ID" value="NZ_JADEVV010000039.1"/>
</dbReference>
<dbReference type="InterPro" id="IPR013078">
    <property type="entry name" value="His_Pase_superF_clade-1"/>
</dbReference>
<dbReference type="CDD" id="cd07067">
    <property type="entry name" value="HP_PGM_like"/>
    <property type="match status" value="1"/>
</dbReference>
<dbReference type="Proteomes" id="UP000658720">
    <property type="component" value="Unassembled WGS sequence"/>
</dbReference>
<comment type="similarity">
    <text evidence="1">Belongs to the phosphoglycerate mutase family. BPG-dependent PGAM subfamily.</text>
</comment>
<comment type="caution">
    <text evidence="5">The sequence shown here is derived from an EMBL/GenBank/DDBJ whole genome shotgun (WGS) entry which is preliminary data.</text>
</comment>
<organism evidence="5 6">
    <name type="scientific">Synechocystis salina LEGE 00031</name>
    <dbReference type="NCBI Taxonomy" id="1828736"/>
    <lineage>
        <taxon>Bacteria</taxon>
        <taxon>Bacillati</taxon>
        <taxon>Cyanobacteriota</taxon>
        <taxon>Cyanophyceae</taxon>
        <taxon>Synechococcales</taxon>
        <taxon>Merismopediaceae</taxon>
        <taxon>Synechocystis</taxon>
    </lineage>
</organism>
<dbReference type="SUPFAM" id="SSF53254">
    <property type="entry name" value="Phosphoglycerate mutase-like"/>
    <property type="match status" value="1"/>
</dbReference>
<name>A0ABR9VX23_9SYNC</name>
<evidence type="ECO:0000256" key="4">
    <source>
        <dbReference type="ARBA" id="ARBA00023235"/>
    </source>
</evidence>
<dbReference type="PANTHER" id="PTHR11931">
    <property type="entry name" value="PHOSPHOGLYCERATE MUTASE"/>
    <property type="match status" value="1"/>
</dbReference>
<dbReference type="InterPro" id="IPR029033">
    <property type="entry name" value="His_PPase_superfam"/>
</dbReference>
<keyword evidence="6" id="KW-1185">Reference proteome</keyword>